<dbReference type="FunFam" id="3.40.50.10140:FF:000021">
    <property type="entry name" value="Toll receptor 13"/>
    <property type="match status" value="1"/>
</dbReference>
<dbReference type="GO" id="GO:0038023">
    <property type="term" value="F:signaling receptor activity"/>
    <property type="evidence" value="ECO:0007669"/>
    <property type="project" value="TreeGrafter"/>
</dbReference>
<evidence type="ECO:0000313" key="15">
    <source>
        <dbReference type="Proteomes" id="UP001152759"/>
    </source>
</evidence>
<dbReference type="PRINTS" id="PR01537">
    <property type="entry name" value="INTRLKN1R1F"/>
</dbReference>
<dbReference type="Gene3D" id="3.40.50.10140">
    <property type="entry name" value="Toll/interleukin-1 receptor homology (TIR) domain"/>
    <property type="match status" value="1"/>
</dbReference>
<evidence type="ECO:0000256" key="3">
    <source>
        <dbReference type="ARBA" id="ARBA00022614"/>
    </source>
</evidence>
<dbReference type="SMART" id="SM00255">
    <property type="entry name" value="TIR"/>
    <property type="match status" value="1"/>
</dbReference>
<evidence type="ECO:0000256" key="4">
    <source>
        <dbReference type="ARBA" id="ARBA00022692"/>
    </source>
</evidence>
<name>A0A9P0G2Q7_BEMTA</name>
<feature type="transmembrane region" description="Helical" evidence="11">
    <location>
        <begin position="792"/>
        <end position="815"/>
    </location>
</feature>
<keyword evidence="8 11" id="KW-0472">Membrane</keyword>
<dbReference type="Pfam" id="PF13855">
    <property type="entry name" value="LRR_8"/>
    <property type="match status" value="3"/>
</dbReference>
<dbReference type="SMART" id="SM00082">
    <property type="entry name" value="LRRCT"/>
    <property type="match status" value="2"/>
</dbReference>
<dbReference type="Proteomes" id="UP001152759">
    <property type="component" value="Chromosome 1"/>
</dbReference>
<dbReference type="Pfam" id="PF01582">
    <property type="entry name" value="TIR"/>
    <property type="match status" value="1"/>
</dbReference>
<dbReference type="InterPro" id="IPR003591">
    <property type="entry name" value="Leu-rich_rpt_typical-subtyp"/>
</dbReference>
<keyword evidence="5 12" id="KW-0732">Signal</keyword>
<comment type="similarity">
    <text evidence="2">Belongs to the Toll-like receptor family.</text>
</comment>
<dbReference type="InterPro" id="IPR035897">
    <property type="entry name" value="Toll_tir_struct_dom_sf"/>
</dbReference>
<evidence type="ECO:0000256" key="10">
    <source>
        <dbReference type="ARBA" id="ARBA00023180"/>
    </source>
</evidence>
<keyword evidence="7 11" id="KW-1133">Transmembrane helix</keyword>
<sequence length="1050" mass="119632">MVLFAILLLFAAAVRSQTQSCEGSSDCICIPQPSSYQVACPKSPYSDSMFTADYQRNNSFQIQCKNSGDIDFNLMKGLNIGPIKFFGLKFCPLPNITFKELMASMQITQASKIDFKSYSDLDDTLNPDLFEGLETVTQLSLNNNGLTKLPDNLFDSMPGLTSISLWNNRLKTLPRFIFSRTPYLQVLELGQNQLINLEPGVFKNLSHIRLLNLWSNQLINLSRAVFADVPNLENLDLASNGLKTLPPDIFADLTKLSALNLNHNEFTNLPYGLFYGTPSLERLRLNFNRKTLKTLPDFFLANLTLLSEATMTQCNISSIPRNLFWNSKNILHVSFEGNQLKHLPEDLFRDSKELLTVDFSKNKIESLPDFLFESTPKIKDIKLSHNNLHTISRLTFRGLSLLNTLDLEWNRLSSIDGDAFIDLGSLTRIQLSNNKLAFMDKLYEIFGPTSSPLQYCKKLEIILLANNSIETIFQDWQLLTTLRILDLSRNKIKNISKEDLLFVSNDVTVNLNDNEISTVNFRHIEQFALLQLNSSTGVNYKNEKKSINVKIGNNPIICDCFIYDLIRYYEGTLTPEVRFLFSIDLGETRCAGPNGMQHLKVATLNSKILTCSWDQIGNISHPCPQHCACAFRVHDNAMIMDCSNGDLDRFPDSIPSVSGLMKTELNLSNNKLRKLPTDDVFIKHNITKIDVSYNQIGNIDQILFPQSLQVLRLDHNNLSKVSEQTLHRWERLELSQVTLHGNHWKCDCEAAPLLNFIQAHYTKIPNYENVTCWPSNTPIKKLKTSNLCPLDLLIYGCISIAILGVLSGFIAAVYYRYQREIKVWLFAHQLCLWFVTEEELDKDKKYDAFVSYSSLDKAFVEDILVPQLESGPNPFKLCVHYRDWPVGEFITDSIIRSVDNSRRTLIILSKNFIESDWSKLEFQAAHKRALSEGRARVIIVLFGDIGPKDNLDEDVKTYLSTNTYVEWGDPWFWQKLRYALPHPPELRKKVPGELRDKNIRRVTTEKLDLVHKSNGTVNMESTPPANSITMNPFNSLNGVVTNDASLIQCK</sequence>
<keyword evidence="10" id="KW-0325">Glycoprotein</keyword>
<dbReference type="AlphaFoldDB" id="A0A9P0G2Q7"/>
<evidence type="ECO:0000256" key="12">
    <source>
        <dbReference type="SAM" id="SignalP"/>
    </source>
</evidence>
<keyword evidence="6" id="KW-0677">Repeat</keyword>
<keyword evidence="4 11" id="KW-0812">Transmembrane</keyword>
<evidence type="ECO:0000256" key="5">
    <source>
        <dbReference type="ARBA" id="ARBA00022729"/>
    </source>
</evidence>
<dbReference type="SUPFAM" id="SSF52200">
    <property type="entry name" value="Toll/Interleukin receptor TIR domain"/>
    <property type="match status" value="1"/>
</dbReference>
<dbReference type="InterPro" id="IPR001611">
    <property type="entry name" value="Leu-rich_rpt"/>
</dbReference>
<organism evidence="14 15">
    <name type="scientific">Bemisia tabaci</name>
    <name type="common">Sweetpotato whitefly</name>
    <name type="synonym">Aleurodes tabaci</name>
    <dbReference type="NCBI Taxonomy" id="7038"/>
    <lineage>
        <taxon>Eukaryota</taxon>
        <taxon>Metazoa</taxon>
        <taxon>Ecdysozoa</taxon>
        <taxon>Arthropoda</taxon>
        <taxon>Hexapoda</taxon>
        <taxon>Insecta</taxon>
        <taxon>Pterygota</taxon>
        <taxon>Neoptera</taxon>
        <taxon>Paraneoptera</taxon>
        <taxon>Hemiptera</taxon>
        <taxon>Sternorrhyncha</taxon>
        <taxon>Aleyrodoidea</taxon>
        <taxon>Aleyrodidae</taxon>
        <taxon>Aleyrodinae</taxon>
        <taxon>Bemisia</taxon>
    </lineage>
</organism>
<evidence type="ECO:0000256" key="8">
    <source>
        <dbReference type="ARBA" id="ARBA00023136"/>
    </source>
</evidence>
<evidence type="ECO:0000256" key="6">
    <source>
        <dbReference type="ARBA" id="ARBA00022737"/>
    </source>
</evidence>
<dbReference type="PANTHER" id="PTHR24365:SF541">
    <property type="entry name" value="PROTEIN TOLL-RELATED"/>
    <property type="match status" value="1"/>
</dbReference>
<dbReference type="Gene3D" id="3.80.10.10">
    <property type="entry name" value="Ribonuclease Inhibitor"/>
    <property type="match status" value="3"/>
</dbReference>
<dbReference type="SUPFAM" id="SSF52058">
    <property type="entry name" value="L domain-like"/>
    <property type="match status" value="3"/>
</dbReference>
<comment type="subcellular location">
    <subcellularLocation>
        <location evidence="1">Membrane</location>
        <topology evidence="1">Single-pass type I membrane protein</topology>
    </subcellularLocation>
</comment>
<evidence type="ECO:0000256" key="11">
    <source>
        <dbReference type="SAM" id="Phobius"/>
    </source>
</evidence>
<proteinExistence type="inferred from homology"/>
<dbReference type="GO" id="GO:0005886">
    <property type="term" value="C:plasma membrane"/>
    <property type="evidence" value="ECO:0007669"/>
    <property type="project" value="TreeGrafter"/>
</dbReference>
<evidence type="ECO:0000256" key="9">
    <source>
        <dbReference type="ARBA" id="ARBA00023170"/>
    </source>
</evidence>
<feature type="chain" id="PRO_5040238691" description="TIR domain-containing protein" evidence="12">
    <location>
        <begin position="17"/>
        <end position="1050"/>
    </location>
</feature>
<dbReference type="PROSITE" id="PS50104">
    <property type="entry name" value="TIR"/>
    <property type="match status" value="1"/>
</dbReference>
<dbReference type="FunFam" id="3.80.10.10:FF:001164">
    <property type="entry name" value="GH01279p"/>
    <property type="match status" value="1"/>
</dbReference>
<evidence type="ECO:0000259" key="13">
    <source>
        <dbReference type="PROSITE" id="PS50104"/>
    </source>
</evidence>
<reference evidence="14" key="1">
    <citation type="submission" date="2021-12" db="EMBL/GenBank/DDBJ databases">
        <authorList>
            <person name="King R."/>
        </authorList>
    </citation>
    <scope>NUCLEOTIDE SEQUENCE</scope>
</reference>
<accession>A0A9P0G2Q7</accession>
<evidence type="ECO:0000256" key="7">
    <source>
        <dbReference type="ARBA" id="ARBA00022989"/>
    </source>
</evidence>
<dbReference type="PANTHER" id="PTHR24365">
    <property type="entry name" value="TOLL-LIKE RECEPTOR"/>
    <property type="match status" value="1"/>
</dbReference>
<evidence type="ECO:0000256" key="2">
    <source>
        <dbReference type="ARBA" id="ARBA00009634"/>
    </source>
</evidence>
<dbReference type="SMART" id="SM00364">
    <property type="entry name" value="LRR_BAC"/>
    <property type="match status" value="9"/>
</dbReference>
<evidence type="ECO:0000256" key="1">
    <source>
        <dbReference type="ARBA" id="ARBA00004479"/>
    </source>
</evidence>
<protein>
    <recommendedName>
        <fullName evidence="13">TIR domain-containing protein</fullName>
    </recommendedName>
</protein>
<keyword evidence="15" id="KW-1185">Reference proteome</keyword>
<feature type="signal peptide" evidence="12">
    <location>
        <begin position="1"/>
        <end position="16"/>
    </location>
</feature>
<dbReference type="EMBL" id="OU963862">
    <property type="protein sequence ID" value="CAH0753442.1"/>
    <property type="molecule type" value="Genomic_DNA"/>
</dbReference>
<dbReference type="PROSITE" id="PS51450">
    <property type="entry name" value="LRR"/>
    <property type="match status" value="3"/>
</dbReference>
<feature type="domain" description="TIR" evidence="13">
    <location>
        <begin position="844"/>
        <end position="980"/>
    </location>
</feature>
<keyword evidence="9" id="KW-0675">Receptor</keyword>
<dbReference type="SMART" id="SM00369">
    <property type="entry name" value="LRR_TYP"/>
    <property type="match status" value="15"/>
</dbReference>
<dbReference type="InterPro" id="IPR000483">
    <property type="entry name" value="Cys-rich_flank_reg_C"/>
</dbReference>
<dbReference type="InterPro" id="IPR000157">
    <property type="entry name" value="TIR_dom"/>
</dbReference>
<keyword evidence="3" id="KW-0433">Leucine-rich repeat</keyword>
<dbReference type="InterPro" id="IPR032675">
    <property type="entry name" value="LRR_dom_sf"/>
</dbReference>
<dbReference type="GO" id="GO:0007165">
    <property type="term" value="P:signal transduction"/>
    <property type="evidence" value="ECO:0007669"/>
    <property type="project" value="InterPro"/>
</dbReference>
<gene>
    <name evidence="14" type="ORF">BEMITA_LOCUS780</name>
</gene>
<evidence type="ECO:0000313" key="14">
    <source>
        <dbReference type="EMBL" id="CAH0753442.1"/>
    </source>
</evidence>